<accession>A0A4S2CZA4</accession>
<dbReference type="SUPFAM" id="SSF53098">
    <property type="entry name" value="Ribonuclease H-like"/>
    <property type="match status" value="1"/>
</dbReference>
<dbReference type="InterPro" id="IPR001584">
    <property type="entry name" value="Integrase_cat-core"/>
</dbReference>
<feature type="region of interest" description="Disordered" evidence="1">
    <location>
        <begin position="1"/>
        <end position="24"/>
    </location>
</feature>
<feature type="domain" description="Integrase catalytic" evidence="2">
    <location>
        <begin position="263"/>
        <end position="493"/>
    </location>
</feature>
<dbReference type="Proteomes" id="UP000309893">
    <property type="component" value="Unassembled WGS sequence"/>
</dbReference>
<organism evidence="3 4">
    <name type="scientific">Microbacterium laevaniformans</name>
    <dbReference type="NCBI Taxonomy" id="36807"/>
    <lineage>
        <taxon>Bacteria</taxon>
        <taxon>Bacillati</taxon>
        <taxon>Actinomycetota</taxon>
        <taxon>Actinomycetes</taxon>
        <taxon>Micrococcales</taxon>
        <taxon>Microbacteriaceae</taxon>
        <taxon>Microbacterium</taxon>
    </lineage>
</organism>
<dbReference type="GO" id="GO:0003676">
    <property type="term" value="F:nucleic acid binding"/>
    <property type="evidence" value="ECO:0007669"/>
    <property type="project" value="InterPro"/>
</dbReference>
<gene>
    <name evidence="3" type="ORF">E5344_14250</name>
</gene>
<dbReference type="AlphaFoldDB" id="A0A4S2CZA4"/>
<evidence type="ECO:0000256" key="1">
    <source>
        <dbReference type="SAM" id="MobiDB-lite"/>
    </source>
</evidence>
<proteinExistence type="predicted"/>
<dbReference type="InterPro" id="IPR036397">
    <property type="entry name" value="RNaseH_sf"/>
</dbReference>
<dbReference type="PROSITE" id="PS50994">
    <property type="entry name" value="INTEGRASE"/>
    <property type="match status" value="1"/>
</dbReference>
<evidence type="ECO:0000313" key="4">
    <source>
        <dbReference type="Proteomes" id="UP000309893"/>
    </source>
</evidence>
<protein>
    <submittedName>
        <fullName evidence="3">Transposase</fullName>
    </submittedName>
</protein>
<sequence length="697" mass="77848">MERSCRGGSTASPVDDDRRRPRSGIMTIHPGDIIRWQGGSHQVVAIRPTYLTLRAVDGDGYDVEVLAADLQHEAEPAAPASLRSLLDLRSLQDLDARDRKIVDVWLEELARFDKLVATGVTKPAARQQVIDSVNRRLGTDYSPVKVSRQQRALEVFGVSGLLDRRRHGLADMPGRSYDERLIDAILTVQAGQERKSTGTGTRLIWLVRRELDDRFGEGVVPMPSRATMYRLLSELDAGKHTLGTARTRRTTANQPDHMHGVRSGVRPGERVLIDTTPMEILVECDGEPVRPDLTLLLCEASRSVLSGIVTVGSRSIDLVVVLARALVPYASRPDGVRANRRQVSEAWTGTDGLMIERFEAMRDAQPYVFPESITTDRGASYVSRHFSDACRTLGISLTVNAEYSPTQKAKIERMFRTVKDLFTQYAIAFLGQSTEMRGDEIVPTSQLLTLEQLQELFEDWVAVTWQNRPHKALRDPRNPRLMLTPNQMVAAYREIAPELQVPLTAEKYIALLPTKWRVINHYGVDIDLRVYDSTELGPLRKKRSPHHRQQGKWPFHVDPYNPMTVWLELGDQFLPLDWRSPYSGAPMADEVWRIARAQAAARGESEPSTDDLNEVMRRFMYKGNAMPTKRQKKRSVSAQMDPLAITNQLAHIAPAAAPGGELSAAGDVGDKEPDVVAAKPAWPVAAPFGMTRSPDEA</sequence>
<evidence type="ECO:0000259" key="2">
    <source>
        <dbReference type="PROSITE" id="PS50994"/>
    </source>
</evidence>
<comment type="caution">
    <text evidence="3">The sequence shown here is derived from an EMBL/GenBank/DDBJ whole genome shotgun (WGS) entry which is preliminary data.</text>
</comment>
<name>A0A4S2CZA4_9MICO</name>
<evidence type="ECO:0000313" key="3">
    <source>
        <dbReference type="EMBL" id="TGY33473.1"/>
    </source>
</evidence>
<dbReference type="OrthoDB" id="52928at2"/>
<dbReference type="InterPro" id="IPR012337">
    <property type="entry name" value="RNaseH-like_sf"/>
</dbReference>
<dbReference type="Gene3D" id="3.30.420.10">
    <property type="entry name" value="Ribonuclease H-like superfamily/Ribonuclease H"/>
    <property type="match status" value="1"/>
</dbReference>
<dbReference type="GO" id="GO:0015074">
    <property type="term" value="P:DNA integration"/>
    <property type="evidence" value="ECO:0007669"/>
    <property type="project" value="InterPro"/>
</dbReference>
<dbReference type="EMBL" id="SRYO01000013">
    <property type="protein sequence ID" value="TGY33473.1"/>
    <property type="molecule type" value="Genomic_DNA"/>
</dbReference>
<reference evidence="3 4" key="1">
    <citation type="submission" date="2019-04" db="EMBL/GenBank/DDBJ databases">
        <title>Microbes associate with the intestines of laboratory mice.</title>
        <authorList>
            <person name="Navarre W."/>
            <person name="Wong E."/>
            <person name="Huang K."/>
            <person name="Tropini C."/>
            <person name="Ng K."/>
            <person name="Yu B."/>
        </authorList>
    </citation>
    <scope>NUCLEOTIDE SEQUENCE [LARGE SCALE GENOMIC DNA]</scope>
    <source>
        <strain evidence="3 4">NM46_B2-13</strain>
    </source>
</reference>